<keyword evidence="2" id="KW-0325">Glycoprotein</keyword>
<dbReference type="PANTHER" id="PTHR13234">
    <property type="entry name" value="GAMMA-INTERFERON INDUCIBLE LYSOSOMAL THIOL REDUCTASE GILT"/>
    <property type="match status" value="1"/>
</dbReference>
<keyword evidence="3" id="KW-0472">Membrane</keyword>
<evidence type="ECO:0000313" key="5">
    <source>
        <dbReference type="Proteomes" id="UP000747542"/>
    </source>
</evidence>
<evidence type="ECO:0000256" key="2">
    <source>
        <dbReference type="ARBA" id="ARBA00023180"/>
    </source>
</evidence>
<name>A0A8J5MX37_HOMAM</name>
<keyword evidence="5" id="KW-1185">Reference proteome</keyword>
<dbReference type="GO" id="GO:0016671">
    <property type="term" value="F:oxidoreductase activity, acting on a sulfur group of donors, disulfide as acceptor"/>
    <property type="evidence" value="ECO:0007669"/>
    <property type="project" value="InterPro"/>
</dbReference>
<keyword evidence="3" id="KW-0812">Transmembrane</keyword>
<organism evidence="4 5">
    <name type="scientific">Homarus americanus</name>
    <name type="common">American lobster</name>
    <dbReference type="NCBI Taxonomy" id="6706"/>
    <lineage>
        <taxon>Eukaryota</taxon>
        <taxon>Metazoa</taxon>
        <taxon>Ecdysozoa</taxon>
        <taxon>Arthropoda</taxon>
        <taxon>Crustacea</taxon>
        <taxon>Multicrustacea</taxon>
        <taxon>Malacostraca</taxon>
        <taxon>Eumalacostraca</taxon>
        <taxon>Eucarida</taxon>
        <taxon>Decapoda</taxon>
        <taxon>Pleocyemata</taxon>
        <taxon>Astacidea</taxon>
        <taxon>Nephropoidea</taxon>
        <taxon>Nephropidae</taxon>
        <taxon>Homarus</taxon>
    </lineage>
</organism>
<comment type="caution">
    <text evidence="4">The sequence shown here is derived from an EMBL/GenBank/DDBJ whole genome shotgun (WGS) entry which is preliminary data.</text>
</comment>
<accession>A0A8J5MX37</accession>
<dbReference type="Proteomes" id="UP000747542">
    <property type="component" value="Unassembled WGS sequence"/>
</dbReference>
<dbReference type="AlphaFoldDB" id="A0A8J5MX37"/>
<dbReference type="PANTHER" id="PTHR13234:SF71">
    <property type="entry name" value="GAMMA-INTERFERON-INDUCIBLE LYSOSOMAL THIOL REDUCTASE-LIKE PROTEIN"/>
    <property type="match status" value="1"/>
</dbReference>
<comment type="similarity">
    <text evidence="1">Belongs to the GILT family.</text>
</comment>
<protein>
    <submittedName>
        <fullName evidence="4">Gamma-interferon-inducible lysosomal thiol reductase-like 1</fullName>
    </submittedName>
</protein>
<dbReference type="InterPro" id="IPR004911">
    <property type="entry name" value="Interferon-induced_GILT"/>
</dbReference>
<sequence length="281" mass="32112">MSNKYVQVSRVHISTRSTSKTCETKDNKSHNLLNAQVSSSNRTCETNRSGLALLERTVEYIVPPKTSDDARGVMALDLLLRIPITRRRQTRASYFNVCQPAWTMVLLSMVLTLVLINDMNTYGNLHYRRRREALLQGLAPSPSDEVPVYPTLHVEVYYEALCPDSRYFIMKQLTPAYEKLHKIMHIALVPYGKARTQEKDGKFIFDCQHGPVECRANMVHACVTNLVKEEAKQLAIVHCMIDKNDAPMKIGQKSQDDQKHILQDLHKILCKRFKGPKQPSC</sequence>
<keyword evidence="3" id="KW-1133">Transmembrane helix</keyword>
<evidence type="ECO:0000256" key="3">
    <source>
        <dbReference type="SAM" id="Phobius"/>
    </source>
</evidence>
<dbReference type="Pfam" id="PF03227">
    <property type="entry name" value="GILT"/>
    <property type="match status" value="1"/>
</dbReference>
<reference evidence="4" key="1">
    <citation type="journal article" date="2021" name="Sci. Adv.">
        <title>The American lobster genome reveals insights on longevity, neural, and immune adaptations.</title>
        <authorList>
            <person name="Polinski J.M."/>
            <person name="Zimin A.V."/>
            <person name="Clark K.F."/>
            <person name="Kohn A.B."/>
            <person name="Sadowski N."/>
            <person name="Timp W."/>
            <person name="Ptitsyn A."/>
            <person name="Khanna P."/>
            <person name="Romanova D.Y."/>
            <person name="Williams P."/>
            <person name="Greenwood S.J."/>
            <person name="Moroz L.L."/>
            <person name="Walt D.R."/>
            <person name="Bodnar A.G."/>
        </authorList>
    </citation>
    <scope>NUCLEOTIDE SEQUENCE</scope>
    <source>
        <strain evidence="4">GMGI-L3</strain>
    </source>
</reference>
<gene>
    <name evidence="4" type="primary">Ifi30-L1</name>
    <name evidence="4" type="ORF">Hamer_G010103</name>
</gene>
<evidence type="ECO:0000313" key="4">
    <source>
        <dbReference type="EMBL" id="KAG7167720.1"/>
    </source>
</evidence>
<evidence type="ECO:0000256" key="1">
    <source>
        <dbReference type="ARBA" id="ARBA00005679"/>
    </source>
</evidence>
<proteinExistence type="inferred from homology"/>
<feature type="transmembrane region" description="Helical" evidence="3">
    <location>
        <begin position="94"/>
        <end position="116"/>
    </location>
</feature>
<dbReference type="EMBL" id="JAHLQT010021257">
    <property type="protein sequence ID" value="KAG7167720.1"/>
    <property type="molecule type" value="Genomic_DNA"/>
</dbReference>